<keyword evidence="9" id="KW-1185">Reference proteome</keyword>
<dbReference type="PANTHER" id="PTHR23003">
    <property type="entry name" value="RNA RECOGNITION MOTIF RRM DOMAIN CONTAINING PROTEIN"/>
    <property type="match status" value="1"/>
</dbReference>
<dbReference type="Proteomes" id="UP001567538">
    <property type="component" value="Unassembled WGS sequence"/>
</dbReference>
<name>A0ABD1GSU7_SALDI</name>
<dbReference type="InterPro" id="IPR000504">
    <property type="entry name" value="RRM_dom"/>
</dbReference>
<dbReference type="InterPro" id="IPR012677">
    <property type="entry name" value="Nucleotide-bd_a/b_plait_sf"/>
</dbReference>
<dbReference type="AlphaFoldDB" id="A0ABD1GSU7"/>
<evidence type="ECO:0000256" key="2">
    <source>
        <dbReference type="ARBA" id="ARBA00022664"/>
    </source>
</evidence>
<feature type="domain" description="RRM" evidence="7">
    <location>
        <begin position="6"/>
        <end position="69"/>
    </location>
</feature>
<keyword evidence="3" id="KW-0677">Repeat</keyword>
<evidence type="ECO:0000313" key="8">
    <source>
        <dbReference type="EMBL" id="KAL1546213.1"/>
    </source>
</evidence>
<dbReference type="Pfam" id="PF00076">
    <property type="entry name" value="RRM_1"/>
    <property type="match status" value="1"/>
</dbReference>
<dbReference type="EMBL" id="JBEAFC010000008">
    <property type="protein sequence ID" value="KAL1546213.1"/>
    <property type="molecule type" value="Genomic_DNA"/>
</dbReference>
<dbReference type="InterPro" id="IPR050374">
    <property type="entry name" value="RRT5_SRSF_SR"/>
</dbReference>
<evidence type="ECO:0000259" key="7">
    <source>
        <dbReference type="PROSITE" id="PS50102"/>
    </source>
</evidence>
<dbReference type="GO" id="GO:0006397">
    <property type="term" value="P:mRNA processing"/>
    <property type="evidence" value="ECO:0007669"/>
    <property type="project" value="UniProtKB-KW"/>
</dbReference>
<protein>
    <submittedName>
        <fullName evidence="8">Serine/arginine-rich splicing factor sr30</fullName>
    </submittedName>
</protein>
<dbReference type="PROSITE" id="PS50102">
    <property type="entry name" value="RRM"/>
    <property type="match status" value="1"/>
</dbReference>
<evidence type="ECO:0000256" key="5">
    <source>
        <dbReference type="ARBA" id="ARBA00023242"/>
    </source>
</evidence>
<accession>A0ABD1GSU7</accession>
<keyword evidence="2" id="KW-0507">mRNA processing</keyword>
<evidence type="ECO:0000256" key="4">
    <source>
        <dbReference type="ARBA" id="ARBA00022884"/>
    </source>
</evidence>
<dbReference type="Gene3D" id="3.30.70.330">
    <property type="match status" value="1"/>
</dbReference>
<dbReference type="InterPro" id="IPR035979">
    <property type="entry name" value="RBD_domain_sf"/>
</dbReference>
<dbReference type="SUPFAM" id="SSF54928">
    <property type="entry name" value="RNA-binding domain, RBD"/>
    <property type="match status" value="1"/>
</dbReference>
<evidence type="ECO:0000256" key="6">
    <source>
        <dbReference type="PROSITE-ProRule" id="PRU00176"/>
    </source>
</evidence>
<keyword evidence="5" id="KW-0539">Nucleus</keyword>
<comment type="caution">
    <text evidence="8">The sequence shown here is derived from an EMBL/GenBank/DDBJ whole genome shotgun (WGS) entry which is preliminary data.</text>
</comment>
<dbReference type="GO" id="GO:0003723">
    <property type="term" value="F:RNA binding"/>
    <property type="evidence" value="ECO:0007669"/>
    <property type="project" value="UniProtKB-UniRule"/>
</dbReference>
<dbReference type="GO" id="GO:0005634">
    <property type="term" value="C:nucleus"/>
    <property type="evidence" value="ECO:0007669"/>
    <property type="project" value="UniProtKB-SubCell"/>
</dbReference>
<sequence length="69" mass="7801">MGRSSRTIYVGNLPGEVEDIFYKYGHIVDVDLKMPPKPPGYAFVEFENSRDADDAMMVIILMDVVYGLN</sequence>
<evidence type="ECO:0000256" key="1">
    <source>
        <dbReference type="ARBA" id="ARBA00004123"/>
    </source>
</evidence>
<comment type="subcellular location">
    <subcellularLocation>
        <location evidence="1">Nucleus</location>
    </subcellularLocation>
</comment>
<evidence type="ECO:0000313" key="9">
    <source>
        <dbReference type="Proteomes" id="UP001567538"/>
    </source>
</evidence>
<dbReference type="PANTHER" id="PTHR23003:SF62">
    <property type="entry name" value="SERINE_ARGININE (SR)-TYPE SHUTTLING MRNA BINDING PROTEIN NPL3"/>
    <property type="match status" value="1"/>
</dbReference>
<gene>
    <name evidence="8" type="primary">SR30</name>
    <name evidence="8" type="ORF">AAHA92_22842</name>
</gene>
<proteinExistence type="predicted"/>
<reference evidence="8 9" key="1">
    <citation type="submission" date="2024-06" db="EMBL/GenBank/DDBJ databases">
        <title>A chromosome level genome sequence of Diviner's sage (Salvia divinorum).</title>
        <authorList>
            <person name="Ford S.A."/>
            <person name="Ro D.-K."/>
            <person name="Ness R.W."/>
            <person name="Phillips M.A."/>
        </authorList>
    </citation>
    <scope>NUCLEOTIDE SEQUENCE [LARGE SCALE GENOMIC DNA]</scope>
    <source>
        <strain evidence="8">SAF-2024a</strain>
        <tissue evidence="8">Leaf</tissue>
    </source>
</reference>
<evidence type="ECO:0000256" key="3">
    <source>
        <dbReference type="ARBA" id="ARBA00022737"/>
    </source>
</evidence>
<dbReference type="SMART" id="SM00360">
    <property type="entry name" value="RRM"/>
    <property type="match status" value="1"/>
</dbReference>
<keyword evidence="4 6" id="KW-0694">RNA-binding</keyword>
<organism evidence="8 9">
    <name type="scientific">Salvia divinorum</name>
    <name type="common">Maria pastora</name>
    <name type="synonym">Diviner's sage</name>
    <dbReference type="NCBI Taxonomy" id="28513"/>
    <lineage>
        <taxon>Eukaryota</taxon>
        <taxon>Viridiplantae</taxon>
        <taxon>Streptophyta</taxon>
        <taxon>Embryophyta</taxon>
        <taxon>Tracheophyta</taxon>
        <taxon>Spermatophyta</taxon>
        <taxon>Magnoliopsida</taxon>
        <taxon>eudicotyledons</taxon>
        <taxon>Gunneridae</taxon>
        <taxon>Pentapetalae</taxon>
        <taxon>asterids</taxon>
        <taxon>lamiids</taxon>
        <taxon>Lamiales</taxon>
        <taxon>Lamiaceae</taxon>
        <taxon>Nepetoideae</taxon>
        <taxon>Mentheae</taxon>
        <taxon>Salviinae</taxon>
        <taxon>Salvia</taxon>
        <taxon>Salvia subgen. Calosphace</taxon>
    </lineage>
</organism>